<comment type="caution">
    <text evidence="3">The sequence shown here is derived from an EMBL/GenBank/DDBJ whole genome shotgun (WGS) entry which is preliminary data.</text>
</comment>
<feature type="transmembrane region" description="Helical" evidence="2">
    <location>
        <begin position="49"/>
        <end position="69"/>
    </location>
</feature>
<proteinExistence type="predicted"/>
<dbReference type="AlphaFoldDB" id="A0A4Q7M141"/>
<feature type="transmembrane region" description="Helical" evidence="2">
    <location>
        <begin position="111"/>
        <end position="132"/>
    </location>
</feature>
<protein>
    <recommendedName>
        <fullName evidence="5">Integral membrane protein</fullName>
    </recommendedName>
</protein>
<gene>
    <name evidence="3" type="ORF">EV386_0735</name>
</gene>
<feature type="transmembrane region" description="Helical" evidence="2">
    <location>
        <begin position="19"/>
        <end position="37"/>
    </location>
</feature>
<organism evidence="3 4">
    <name type="scientific">Xylanimonas ulmi</name>
    <dbReference type="NCBI Taxonomy" id="228973"/>
    <lineage>
        <taxon>Bacteria</taxon>
        <taxon>Bacillati</taxon>
        <taxon>Actinomycetota</taxon>
        <taxon>Actinomycetes</taxon>
        <taxon>Micrococcales</taxon>
        <taxon>Promicromonosporaceae</taxon>
        <taxon>Xylanimonas</taxon>
    </lineage>
</organism>
<dbReference type="RefSeq" id="WP_341272801.1">
    <property type="nucleotide sequence ID" value="NZ_SGWX01000001.1"/>
</dbReference>
<keyword evidence="2" id="KW-1133">Transmembrane helix</keyword>
<keyword evidence="4" id="KW-1185">Reference proteome</keyword>
<keyword evidence="2" id="KW-0472">Membrane</keyword>
<feature type="region of interest" description="Disordered" evidence="1">
    <location>
        <begin position="145"/>
        <end position="165"/>
    </location>
</feature>
<accession>A0A4Q7M141</accession>
<dbReference type="Proteomes" id="UP000293852">
    <property type="component" value="Unassembled WGS sequence"/>
</dbReference>
<keyword evidence="2" id="KW-0812">Transmembrane</keyword>
<reference evidence="3 4" key="1">
    <citation type="submission" date="2019-02" db="EMBL/GenBank/DDBJ databases">
        <title>Sequencing the genomes of 1000 actinobacteria strains.</title>
        <authorList>
            <person name="Klenk H.-P."/>
        </authorList>
    </citation>
    <scope>NUCLEOTIDE SEQUENCE [LARGE SCALE GENOMIC DNA]</scope>
    <source>
        <strain evidence="3 4">DSM 16932</strain>
    </source>
</reference>
<dbReference type="EMBL" id="SGWX01000001">
    <property type="protein sequence ID" value="RZS60477.1"/>
    <property type="molecule type" value="Genomic_DNA"/>
</dbReference>
<name>A0A4Q7M141_9MICO</name>
<sequence length="165" mass="17490">MSGTTTVGERTSGTGFGRLVVTIYGVLAFAALGRSSYQIATSAPHVPLAYWLSALAAVVYVVAAIAIARGRGRWRALAWATVTVEAVGVLSVGVASLFSDELQHDGTVWRLFGMDYGFFPLILPFVGLWWLWRTRPAAAAAGTTIAPEATASRTTPSRTTPESEA</sequence>
<evidence type="ECO:0000256" key="2">
    <source>
        <dbReference type="SAM" id="Phobius"/>
    </source>
</evidence>
<evidence type="ECO:0008006" key="5">
    <source>
        <dbReference type="Google" id="ProtNLM"/>
    </source>
</evidence>
<feature type="transmembrane region" description="Helical" evidence="2">
    <location>
        <begin position="76"/>
        <end position="99"/>
    </location>
</feature>
<evidence type="ECO:0000313" key="3">
    <source>
        <dbReference type="EMBL" id="RZS60477.1"/>
    </source>
</evidence>
<evidence type="ECO:0000313" key="4">
    <source>
        <dbReference type="Proteomes" id="UP000293852"/>
    </source>
</evidence>
<evidence type="ECO:0000256" key="1">
    <source>
        <dbReference type="SAM" id="MobiDB-lite"/>
    </source>
</evidence>